<keyword evidence="3" id="KW-1185">Reference proteome</keyword>
<feature type="transmembrane region" description="Helical" evidence="1">
    <location>
        <begin position="65"/>
        <end position="84"/>
    </location>
</feature>
<keyword evidence="1" id="KW-0812">Transmembrane</keyword>
<name>A0A7I7L1W0_9MYCO</name>
<dbReference type="KEGG" id="mcoo:MCOO_40320"/>
<feature type="transmembrane region" description="Helical" evidence="1">
    <location>
        <begin position="40"/>
        <end position="59"/>
    </location>
</feature>
<organism evidence="2 3">
    <name type="scientific">Mycobacterium cookii</name>
    <dbReference type="NCBI Taxonomy" id="1775"/>
    <lineage>
        <taxon>Bacteria</taxon>
        <taxon>Bacillati</taxon>
        <taxon>Actinomycetota</taxon>
        <taxon>Actinomycetes</taxon>
        <taxon>Mycobacteriales</taxon>
        <taxon>Mycobacteriaceae</taxon>
        <taxon>Mycobacterium</taxon>
    </lineage>
</organism>
<evidence type="ECO:0000256" key="1">
    <source>
        <dbReference type="SAM" id="Phobius"/>
    </source>
</evidence>
<evidence type="ECO:0000313" key="2">
    <source>
        <dbReference type="EMBL" id="BBX48017.1"/>
    </source>
</evidence>
<dbReference type="AlphaFoldDB" id="A0A7I7L1W0"/>
<dbReference type="Proteomes" id="UP000465866">
    <property type="component" value="Chromosome"/>
</dbReference>
<keyword evidence="1" id="KW-0472">Membrane</keyword>
<protein>
    <submittedName>
        <fullName evidence="2">Uncharacterized protein</fullName>
    </submittedName>
</protein>
<gene>
    <name evidence="2" type="ORF">MCOO_40320</name>
</gene>
<evidence type="ECO:0000313" key="3">
    <source>
        <dbReference type="Proteomes" id="UP000465866"/>
    </source>
</evidence>
<reference evidence="2 3" key="1">
    <citation type="journal article" date="2019" name="Emerg. Microbes Infect.">
        <title>Comprehensive subspecies identification of 175 nontuberculous mycobacteria species based on 7547 genomic profiles.</title>
        <authorList>
            <person name="Matsumoto Y."/>
            <person name="Kinjo T."/>
            <person name="Motooka D."/>
            <person name="Nabeya D."/>
            <person name="Jung N."/>
            <person name="Uechi K."/>
            <person name="Horii T."/>
            <person name="Iida T."/>
            <person name="Fujita J."/>
            <person name="Nakamura S."/>
        </authorList>
    </citation>
    <scope>NUCLEOTIDE SEQUENCE [LARGE SCALE GENOMIC DNA]</scope>
    <source>
        <strain evidence="2 3">JCM 12404</strain>
    </source>
</reference>
<dbReference type="RefSeq" id="WP_163779504.1">
    <property type="nucleotide sequence ID" value="NZ_AP022569.1"/>
</dbReference>
<proteinExistence type="predicted"/>
<accession>A0A7I7L1W0</accession>
<sequence length="167" mass="18143">MSLPEQFPQRPIPPLHHVWVAGPGDGRRIFRTALMRSAGLARLGVLWVISMALLIISAQGNTDQIIAWLVVAVLLPVLFVILLLRRSKAQEAIMAPGSVWATGFGANELLIVTPISTLIVDYAALRPPQVVGPAVLLRTRYGASPASLPLELFPPEALTFLNQRTAR</sequence>
<keyword evidence="1" id="KW-1133">Transmembrane helix</keyword>
<dbReference type="EMBL" id="AP022569">
    <property type="protein sequence ID" value="BBX48017.1"/>
    <property type="molecule type" value="Genomic_DNA"/>
</dbReference>